<keyword evidence="4" id="KW-0808">Transferase</keyword>
<dbReference type="AlphaFoldDB" id="A0A1F7HD81"/>
<feature type="transmembrane region" description="Helical" evidence="8">
    <location>
        <begin position="272"/>
        <end position="294"/>
    </location>
</feature>
<dbReference type="Pfam" id="PF13231">
    <property type="entry name" value="PMT_2"/>
    <property type="match status" value="1"/>
</dbReference>
<comment type="subcellular location">
    <subcellularLocation>
        <location evidence="1">Cell membrane</location>
        <topology evidence="1">Multi-pass membrane protein</topology>
    </subcellularLocation>
</comment>
<feature type="transmembrane region" description="Helical" evidence="8">
    <location>
        <begin position="332"/>
        <end position="353"/>
    </location>
</feature>
<organism evidence="10 11">
    <name type="scientific">Candidatus Roizmanbacteria bacterium RIFCSPHIGHO2_02_FULL_40_9</name>
    <dbReference type="NCBI Taxonomy" id="1802042"/>
    <lineage>
        <taxon>Bacteria</taxon>
        <taxon>Candidatus Roizmaniibacteriota</taxon>
    </lineage>
</organism>
<dbReference type="GO" id="GO:0016763">
    <property type="term" value="F:pentosyltransferase activity"/>
    <property type="evidence" value="ECO:0007669"/>
    <property type="project" value="TreeGrafter"/>
</dbReference>
<feature type="transmembrane region" description="Helical" evidence="8">
    <location>
        <begin position="81"/>
        <end position="99"/>
    </location>
</feature>
<name>A0A1F7HD81_9BACT</name>
<dbReference type="PANTHER" id="PTHR33908:SF11">
    <property type="entry name" value="MEMBRANE PROTEIN"/>
    <property type="match status" value="1"/>
</dbReference>
<evidence type="ECO:0000313" key="10">
    <source>
        <dbReference type="EMBL" id="OGK29219.1"/>
    </source>
</evidence>
<feature type="transmembrane region" description="Helical" evidence="8">
    <location>
        <begin position="306"/>
        <end position="326"/>
    </location>
</feature>
<protein>
    <recommendedName>
        <fullName evidence="9">Glycosyltransferase RgtA/B/C/D-like domain-containing protein</fullName>
    </recommendedName>
</protein>
<keyword evidence="7 8" id="KW-0472">Membrane</keyword>
<evidence type="ECO:0000256" key="6">
    <source>
        <dbReference type="ARBA" id="ARBA00022989"/>
    </source>
</evidence>
<evidence type="ECO:0000256" key="4">
    <source>
        <dbReference type="ARBA" id="ARBA00022679"/>
    </source>
</evidence>
<sequence>MKWTLLLLILIGLFLRIFELNKLMPFIGDYAWYYLSARDMLLTGNIPLVGITASRTWLHQGPLWTYIVAFLFQISKFSPLAPAYFIAVISTLTIPLVYYTGLKMFNERTAIIGALFFTFSPFAIIHGRMPYHTSLLVLFSLLFLLSIFLWIHKDKKFFFFVPPLLALLYHFELVTIVYIMLAVGLFIYGKFKKASWTNLNSRRYWIYSVLFTTLIMLPILIYDITHGFPQTVVLAGWVPYRILKMLLPFFLGSAHSINLLAMSKFLLWFMKFMFFLFSGIVGSFFFFMMTFTVLRSIDIRQKNWWYQSELLLLYLTVIPLAVVLLNDTPAEGYIIMLIPLLILLTARGVDLIAGGPKRSIIISILVGIMIVSNLILLLGSSYYVGVSPGYGARFDDRKQTAKYIMKQACCGPFKLKGEGPGSEFESYTMNIEYLLWYLGKPSQKSAKKIFTIYEDQGKQYVK</sequence>
<dbReference type="EMBL" id="MFZS01000012">
    <property type="protein sequence ID" value="OGK29219.1"/>
    <property type="molecule type" value="Genomic_DNA"/>
</dbReference>
<feature type="transmembrane region" description="Helical" evidence="8">
    <location>
        <begin position="135"/>
        <end position="152"/>
    </location>
</feature>
<dbReference type="PANTHER" id="PTHR33908">
    <property type="entry name" value="MANNOSYLTRANSFERASE YKCB-RELATED"/>
    <property type="match status" value="1"/>
</dbReference>
<dbReference type="Proteomes" id="UP000177027">
    <property type="component" value="Unassembled WGS sequence"/>
</dbReference>
<dbReference type="GO" id="GO:0005886">
    <property type="term" value="C:plasma membrane"/>
    <property type="evidence" value="ECO:0007669"/>
    <property type="project" value="UniProtKB-SubCell"/>
</dbReference>
<evidence type="ECO:0000259" key="9">
    <source>
        <dbReference type="Pfam" id="PF13231"/>
    </source>
</evidence>
<dbReference type="GO" id="GO:0009103">
    <property type="term" value="P:lipopolysaccharide biosynthetic process"/>
    <property type="evidence" value="ECO:0007669"/>
    <property type="project" value="UniProtKB-ARBA"/>
</dbReference>
<evidence type="ECO:0000256" key="1">
    <source>
        <dbReference type="ARBA" id="ARBA00004651"/>
    </source>
</evidence>
<keyword evidence="2" id="KW-1003">Cell membrane</keyword>
<accession>A0A1F7HD81</accession>
<reference evidence="10 11" key="1">
    <citation type="journal article" date="2016" name="Nat. Commun.">
        <title>Thousands of microbial genomes shed light on interconnected biogeochemical processes in an aquifer system.</title>
        <authorList>
            <person name="Anantharaman K."/>
            <person name="Brown C.T."/>
            <person name="Hug L.A."/>
            <person name="Sharon I."/>
            <person name="Castelle C.J."/>
            <person name="Probst A.J."/>
            <person name="Thomas B.C."/>
            <person name="Singh A."/>
            <person name="Wilkins M.J."/>
            <person name="Karaoz U."/>
            <person name="Brodie E.L."/>
            <person name="Williams K.H."/>
            <person name="Hubbard S.S."/>
            <person name="Banfield J.F."/>
        </authorList>
    </citation>
    <scope>NUCLEOTIDE SEQUENCE [LARGE SCALE GENOMIC DNA]</scope>
</reference>
<feature type="transmembrane region" description="Helical" evidence="8">
    <location>
        <begin position="204"/>
        <end position="224"/>
    </location>
</feature>
<evidence type="ECO:0000256" key="7">
    <source>
        <dbReference type="ARBA" id="ARBA00023136"/>
    </source>
</evidence>
<keyword evidence="6 8" id="KW-1133">Transmembrane helix</keyword>
<feature type="transmembrane region" description="Helical" evidence="8">
    <location>
        <begin position="164"/>
        <end position="189"/>
    </location>
</feature>
<evidence type="ECO:0000313" key="11">
    <source>
        <dbReference type="Proteomes" id="UP000177027"/>
    </source>
</evidence>
<keyword evidence="5 8" id="KW-0812">Transmembrane</keyword>
<feature type="transmembrane region" description="Helical" evidence="8">
    <location>
        <begin position="245"/>
        <end position="266"/>
    </location>
</feature>
<dbReference type="InterPro" id="IPR038731">
    <property type="entry name" value="RgtA/B/C-like"/>
</dbReference>
<gene>
    <name evidence="10" type="ORF">A3D06_01995</name>
</gene>
<dbReference type="InterPro" id="IPR050297">
    <property type="entry name" value="LipidA_mod_glycosyltrf_83"/>
</dbReference>
<proteinExistence type="predicted"/>
<keyword evidence="3" id="KW-0328">Glycosyltransferase</keyword>
<evidence type="ECO:0000256" key="3">
    <source>
        <dbReference type="ARBA" id="ARBA00022676"/>
    </source>
</evidence>
<evidence type="ECO:0000256" key="2">
    <source>
        <dbReference type="ARBA" id="ARBA00022475"/>
    </source>
</evidence>
<feature type="transmembrane region" description="Helical" evidence="8">
    <location>
        <begin position="360"/>
        <end position="384"/>
    </location>
</feature>
<comment type="caution">
    <text evidence="10">The sequence shown here is derived from an EMBL/GenBank/DDBJ whole genome shotgun (WGS) entry which is preliminary data.</text>
</comment>
<evidence type="ECO:0000256" key="5">
    <source>
        <dbReference type="ARBA" id="ARBA00022692"/>
    </source>
</evidence>
<feature type="domain" description="Glycosyltransferase RgtA/B/C/D-like" evidence="9">
    <location>
        <begin position="60"/>
        <end position="222"/>
    </location>
</feature>
<evidence type="ECO:0000256" key="8">
    <source>
        <dbReference type="SAM" id="Phobius"/>
    </source>
</evidence>